<organism evidence="10 11">
    <name type="scientific">Methanoliparum thermophilum</name>
    <dbReference type="NCBI Taxonomy" id="2491083"/>
    <lineage>
        <taxon>Archaea</taxon>
        <taxon>Methanobacteriati</taxon>
        <taxon>Methanobacteriota</taxon>
        <taxon>Candidatus Methanoliparia</taxon>
        <taxon>Candidatus Methanoliparales</taxon>
        <taxon>Candidatus Methanoliparaceae</taxon>
        <taxon>Candidatus Methanoliparum</taxon>
    </lineage>
</organism>
<evidence type="ECO:0000256" key="8">
    <source>
        <dbReference type="ARBA" id="ARBA00047683"/>
    </source>
</evidence>
<keyword evidence="7" id="KW-0456">Lyase</keyword>
<evidence type="ECO:0000256" key="5">
    <source>
        <dbReference type="ARBA" id="ARBA00022962"/>
    </source>
</evidence>
<name>A0A520KQU6_METT2</name>
<accession>A0A520KQU6</accession>
<keyword evidence="4" id="KW-0822">Tryptophan biosynthesis</keyword>
<dbReference type="GO" id="GO:0005829">
    <property type="term" value="C:cytosol"/>
    <property type="evidence" value="ECO:0007669"/>
    <property type="project" value="TreeGrafter"/>
</dbReference>
<dbReference type="PANTHER" id="PTHR43418">
    <property type="entry name" value="MULTIFUNCTIONAL TRYPTOPHAN BIOSYNTHESIS PROTEIN-RELATED"/>
    <property type="match status" value="1"/>
</dbReference>
<dbReference type="GO" id="GO:0004049">
    <property type="term" value="F:anthranilate synthase activity"/>
    <property type="evidence" value="ECO:0007669"/>
    <property type="project" value="UniProtKB-EC"/>
</dbReference>
<evidence type="ECO:0000313" key="11">
    <source>
        <dbReference type="Proteomes" id="UP000317158"/>
    </source>
</evidence>
<comment type="pathway">
    <text evidence="1">Amino-acid biosynthesis; L-tryptophan biosynthesis; L-tryptophan from chorismate: step 1/5.</text>
</comment>
<dbReference type="PRINTS" id="PR00096">
    <property type="entry name" value="GATASE"/>
</dbReference>
<dbReference type="PROSITE" id="PS51273">
    <property type="entry name" value="GATASE_TYPE_1"/>
    <property type="match status" value="1"/>
</dbReference>
<keyword evidence="5" id="KW-0315">Glutamine amidotransferase</keyword>
<dbReference type="GO" id="GO:0000162">
    <property type="term" value="P:L-tryptophan biosynthetic process"/>
    <property type="evidence" value="ECO:0007669"/>
    <property type="project" value="UniProtKB-KW"/>
</dbReference>
<comment type="catalytic activity">
    <reaction evidence="8">
        <text>chorismate + L-glutamine = anthranilate + pyruvate + L-glutamate + H(+)</text>
        <dbReference type="Rhea" id="RHEA:21732"/>
        <dbReference type="ChEBI" id="CHEBI:15361"/>
        <dbReference type="ChEBI" id="CHEBI:15378"/>
        <dbReference type="ChEBI" id="CHEBI:16567"/>
        <dbReference type="ChEBI" id="CHEBI:29748"/>
        <dbReference type="ChEBI" id="CHEBI:29985"/>
        <dbReference type="ChEBI" id="CHEBI:58359"/>
        <dbReference type="EC" id="4.1.3.27"/>
    </reaction>
</comment>
<dbReference type="PRINTS" id="PR00097">
    <property type="entry name" value="ANTSNTHASEII"/>
</dbReference>
<dbReference type="PRINTS" id="PR00099">
    <property type="entry name" value="CPSGATASE"/>
</dbReference>
<proteinExistence type="predicted"/>
<dbReference type="InterPro" id="IPR006221">
    <property type="entry name" value="TrpG/PapA_dom"/>
</dbReference>
<evidence type="ECO:0000256" key="4">
    <source>
        <dbReference type="ARBA" id="ARBA00022822"/>
    </source>
</evidence>
<dbReference type="InterPro" id="IPR029062">
    <property type="entry name" value="Class_I_gatase-like"/>
</dbReference>
<evidence type="ECO:0000259" key="9">
    <source>
        <dbReference type="Pfam" id="PF00117"/>
    </source>
</evidence>
<dbReference type="PANTHER" id="PTHR43418:SF4">
    <property type="entry name" value="MULTIFUNCTIONAL TRYPTOPHAN BIOSYNTHESIS PROTEIN"/>
    <property type="match status" value="1"/>
</dbReference>
<evidence type="ECO:0000256" key="3">
    <source>
        <dbReference type="ARBA" id="ARBA00022605"/>
    </source>
</evidence>
<protein>
    <recommendedName>
        <fullName evidence="2">anthranilate synthase</fullName>
        <ecNumber evidence="2">4.1.3.27</ecNumber>
    </recommendedName>
</protein>
<dbReference type="InterPro" id="IPR050472">
    <property type="entry name" value="Anth_synth/Amidotransfase"/>
</dbReference>
<dbReference type="Proteomes" id="UP000317158">
    <property type="component" value="Unassembled WGS sequence"/>
</dbReference>
<gene>
    <name evidence="10" type="ORF">EF806_06625</name>
</gene>
<evidence type="ECO:0000313" key="10">
    <source>
        <dbReference type="EMBL" id="RZN63898.1"/>
    </source>
</evidence>
<comment type="caution">
    <text evidence="10">The sequence shown here is derived from an EMBL/GenBank/DDBJ whole genome shotgun (WGS) entry which is preliminary data.</text>
</comment>
<dbReference type="InterPro" id="IPR017926">
    <property type="entry name" value="GATASE"/>
</dbReference>
<evidence type="ECO:0000256" key="7">
    <source>
        <dbReference type="ARBA" id="ARBA00023239"/>
    </source>
</evidence>
<dbReference type="AlphaFoldDB" id="A0A520KQU6"/>
<dbReference type="SUPFAM" id="SSF52317">
    <property type="entry name" value="Class I glutamine amidotransferase-like"/>
    <property type="match status" value="1"/>
</dbReference>
<dbReference type="EMBL" id="RXIF01000012">
    <property type="protein sequence ID" value="RZN63898.1"/>
    <property type="molecule type" value="Genomic_DNA"/>
</dbReference>
<dbReference type="EC" id="4.1.3.27" evidence="2"/>
<dbReference type="FunFam" id="3.40.50.880:FF:000003">
    <property type="entry name" value="Anthranilate synthase component II"/>
    <property type="match status" value="1"/>
</dbReference>
<evidence type="ECO:0000256" key="6">
    <source>
        <dbReference type="ARBA" id="ARBA00023141"/>
    </source>
</evidence>
<keyword evidence="3" id="KW-0028">Amino-acid biosynthesis</keyword>
<dbReference type="CDD" id="cd01743">
    <property type="entry name" value="GATase1_Anthranilate_Synthase"/>
    <property type="match status" value="1"/>
</dbReference>
<dbReference type="Gene3D" id="3.40.50.880">
    <property type="match status" value="1"/>
</dbReference>
<feature type="domain" description="Glutamine amidotransferase" evidence="9">
    <location>
        <begin position="4"/>
        <end position="181"/>
    </location>
</feature>
<dbReference type="NCBIfam" id="TIGR00566">
    <property type="entry name" value="trpG_papA"/>
    <property type="match status" value="1"/>
</dbReference>
<sequence length="187" mass="21135">MIIFIDNKDSFVWNIVDYISMIDRDVKVVSNDISITDLRKEDPDAIIISPGPGTPYDKKYIGNSIEIIKEFDYLPILGICLGQEIISVAFGGRVERVLPVHGKSSLIYHDGKKVFAGIENPFKGGRYHSLAVTDVPESFEVSARCNDVIMGIRSKKKDIEGFQFHPESILTDLGFDILQNWYNCYIK</sequence>
<dbReference type="Pfam" id="PF00117">
    <property type="entry name" value="GATase"/>
    <property type="match status" value="1"/>
</dbReference>
<evidence type="ECO:0000256" key="1">
    <source>
        <dbReference type="ARBA" id="ARBA00004873"/>
    </source>
</evidence>
<keyword evidence="6" id="KW-0057">Aromatic amino acid biosynthesis</keyword>
<reference evidence="10 11" key="1">
    <citation type="journal article" date="2019" name="Nat. Microbiol.">
        <title>Wide diversity of methane and short-chain alkane metabolisms in uncultured archaea.</title>
        <authorList>
            <person name="Borrel G."/>
            <person name="Adam P.S."/>
            <person name="McKay L.J."/>
            <person name="Chen L.X."/>
            <person name="Sierra-Garcia I.N."/>
            <person name="Sieber C.M."/>
            <person name="Letourneur Q."/>
            <person name="Ghozlane A."/>
            <person name="Andersen G.L."/>
            <person name="Li W.J."/>
            <person name="Hallam S.J."/>
            <person name="Muyzer G."/>
            <person name="de Oliveira V.M."/>
            <person name="Inskeep W.P."/>
            <person name="Banfield J.F."/>
            <person name="Gribaldo S."/>
        </authorList>
    </citation>
    <scope>NUCLEOTIDE SEQUENCE [LARGE SCALE GENOMIC DNA]</scope>
    <source>
        <strain evidence="10">NM1a</strain>
    </source>
</reference>
<evidence type="ECO:0000256" key="2">
    <source>
        <dbReference type="ARBA" id="ARBA00012266"/>
    </source>
</evidence>